<dbReference type="KEGG" id="aswu:HUW51_08885"/>
<accession>A0A7G7G6Q7</accession>
<name>A0A7G7G6Q7_9BACT</name>
<gene>
    <name evidence="1" type="ORF">HUW51_08885</name>
</gene>
<dbReference type="AlphaFoldDB" id="A0A7G7G6Q7"/>
<dbReference type="SUPFAM" id="SSF82185">
    <property type="entry name" value="Histone H3 K4-specific methyltransferase SET7/9 N-terminal domain"/>
    <property type="match status" value="1"/>
</dbReference>
<dbReference type="RefSeq" id="WP_185273619.1">
    <property type="nucleotide sequence ID" value="NZ_CP055156.1"/>
</dbReference>
<reference evidence="1 2" key="1">
    <citation type="journal article" date="2018" name="Int. J. Syst. Evol. Microbiol.">
        <title>Adhaeribacter swui sp. nov., isolated from wet mud.</title>
        <authorList>
            <person name="Kim D.U."/>
            <person name="Kim K.W."/>
            <person name="Kang M.S."/>
            <person name="Kim J.Y."/>
            <person name="Jang J.H."/>
            <person name="Kim M.K."/>
        </authorList>
    </citation>
    <scope>NUCLEOTIDE SEQUENCE [LARGE SCALE GENOMIC DNA]</scope>
    <source>
        <strain evidence="1 2">KCTC 52873</strain>
    </source>
</reference>
<keyword evidence="2" id="KW-1185">Reference proteome</keyword>
<dbReference type="Gene3D" id="2.20.110.10">
    <property type="entry name" value="Histone H3 K4-specific methyltransferase SET7/9 N-terminal domain"/>
    <property type="match status" value="1"/>
</dbReference>
<evidence type="ECO:0000313" key="1">
    <source>
        <dbReference type="EMBL" id="QNF32841.1"/>
    </source>
</evidence>
<organism evidence="1 2">
    <name type="scientific">Adhaeribacter swui</name>
    <dbReference type="NCBI Taxonomy" id="2086471"/>
    <lineage>
        <taxon>Bacteria</taxon>
        <taxon>Pseudomonadati</taxon>
        <taxon>Bacteroidota</taxon>
        <taxon>Cytophagia</taxon>
        <taxon>Cytophagales</taxon>
        <taxon>Hymenobacteraceae</taxon>
        <taxon>Adhaeribacter</taxon>
    </lineage>
</organism>
<sequence length="82" mass="9291">MPQNTFAHSYHQTSGFSLTDLSGGKINGLFRKFHSNGKLIIEQEIKDNIAAGKRKIHYPTFQVDQVWENDVLISTDTIQVSK</sequence>
<evidence type="ECO:0000313" key="2">
    <source>
        <dbReference type="Proteomes" id="UP000515237"/>
    </source>
</evidence>
<proteinExistence type="predicted"/>
<dbReference type="EMBL" id="CP055156">
    <property type="protein sequence ID" value="QNF32841.1"/>
    <property type="molecule type" value="Genomic_DNA"/>
</dbReference>
<dbReference type="Proteomes" id="UP000515237">
    <property type="component" value="Chromosome"/>
</dbReference>
<protein>
    <submittedName>
        <fullName evidence="1">Uncharacterized protein</fullName>
    </submittedName>
</protein>